<sequence>MCFYNQTLWMCGYWRWGSFQQQCKWEHRIGETCGLKLISGTNKKNEPCNICHQWGKKQRRIVKLEQDIVRWHHEGDRPASIERAQKDLAILMSESTRLLESHQSAELIPRFNNQYIEAPLDDAKPRRDQSLGLPQQSLKSGIPSLVK</sequence>
<comment type="caution">
    <text evidence="2">The sequence shown here is derived from an EMBL/GenBank/DDBJ whole genome shotgun (WGS) entry which is preliminary data.</text>
</comment>
<evidence type="ECO:0000313" key="3">
    <source>
        <dbReference type="Proteomes" id="UP000813444"/>
    </source>
</evidence>
<gene>
    <name evidence="2" type="ORF">B0I35DRAFT_183551</name>
</gene>
<feature type="region of interest" description="Disordered" evidence="1">
    <location>
        <begin position="122"/>
        <end position="147"/>
    </location>
</feature>
<name>A0A8K0SZI3_9HYPO</name>
<dbReference type="EMBL" id="JAGPNK010000004">
    <property type="protein sequence ID" value="KAH7322556.1"/>
    <property type="molecule type" value="Genomic_DNA"/>
</dbReference>
<accession>A0A8K0SZI3</accession>
<keyword evidence="3" id="KW-1185">Reference proteome</keyword>
<proteinExistence type="predicted"/>
<evidence type="ECO:0000313" key="2">
    <source>
        <dbReference type="EMBL" id="KAH7322556.1"/>
    </source>
</evidence>
<dbReference type="AlphaFoldDB" id="A0A8K0SZI3"/>
<evidence type="ECO:0000256" key="1">
    <source>
        <dbReference type="SAM" id="MobiDB-lite"/>
    </source>
</evidence>
<organism evidence="2 3">
    <name type="scientific">Stachybotrys elegans</name>
    <dbReference type="NCBI Taxonomy" id="80388"/>
    <lineage>
        <taxon>Eukaryota</taxon>
        <taxon>Fungi</taxon>
        <taxon>Dikarya</taxon>
        <taxon>Ascomycota</taxon>
        <taxon>Pezizomycotina</taxon>
        <taxon>Sordariomycetes</taxon>
        <taxon>Hypocreomycetidae</taxon>
        <taxon>Hypocreales</taxon>
        <taxon>Stachybotryaceae</taxon>
        <taxon>Stachybotrys</taxon>
    </lineage>
</organism>
<dbReference type="Proteomes" id="UP000813444">
    <property type="component" value="Unassembled WGS sequence"/>
</dbReference>
<dbReference type="OrthoDB" id="5015991at2759"/>
<protein>
    <submittedName>
        <fullName evidence="2">Uncharacterized protein</fullName>
    </submittedName>
</protein>
<reference evidence="2" key="1">
    <citation type="journal article" date="2021" name="Nat. Commun.">
        <title>Genetic determinants of endophytism in the Arabidopsis root mycobiome.</title>
        <authorList>
            <person name="Mesny F."/>
            <person name="Miyauchi S."/>
            <person name="Thiergart T."/>
            <person name="Pickel B."/>
            <person name="Atanasova L."/>
            <person name="Karlsson M."/>
            <person name="Huettel B."/>
            <person name="Barry K.W."/>
            <person name="Haridas S."/>
            <person name="Chen C."/>
            <person name="Bauer D."/>
            <person name="Andreopoulos W."/>
            <person name="Pangilinan J."/>
            <person name="LaButti K."/>
            <person name="Riley R."/>
            <person name="Lipzen A."/>
            <person name="Clum A."/>
            <person name="Drula E."/>
            <person name="Henrissat B."/>
            <person name="Kohler A."/>
            <person name="Grigoriev I.V."/>
            <person name="Martin F.M."/>
            <person name="Hacquard S."/>
        </authorList>
    </citation>
    <scope>NUCLEOTIDE SEQUENCE</scope>
    <source>
        <strain evidence="2">MPI-CAGE-CH-0235</strain>
    </source>
</reference>